<reference evidence="2 3" key="1">
    <citation type="submission" date="2024-01" db="EMBL/GenBank/DDBJ databases">
        <title>Genome assemblies of Stephania.</title>
        <authorList>
            <person name="Yang L."/>
        </authorList>
    </citation>
    <scope>NUCLEOTIDE SEQUENCE [LARGE SCALE GENOMIC DNA]</scope>
    <source>
        <strain evidence="2">JXDWG</strain>
        <tissue evidence="2">Leaf</tissue>
    </source>
</reference>
<keyword evidence="3" id="KW-1185">Reference proteome</keyword>
<feature type="compositionally biased region" description="Acidic residues" evidence="1">
    <location>
        <begin position="136"/>
        <end position="150"/>
    </location>
</feature>
<sequence>MLKFEIGRQQLMDHMCNTFNISSTEIIVMMTYRQVIILPGGSQYFVPVLLQDTTHFDLMWATVANLPLTATVDIYLTFKPIDFFLNPTVHSQLVYEDVGTSDTRSMMERLHMQSPQGDVVQDGCVSPIHDDINACSDDDPNDDDDNDTDEDVRSPEDVAPSID</sequence>
<gene>
    <name evidence="2" type="ORF">Scep_009944</name>
</gene>
<dbReference type="Proteomes" id="UP001419268">
    <property type="component" value="Unassembled WGS sequence"/>
</dbReference>
<proteinExistence type="predicted"/>
<protein>
    <submittedName>
        <fullName evidence="2">Uncharacterized protein</fullName>
    </submittedName>
</protein>
<comment type="caution">
    <text evidence="2">The sequence shown here is derived from an EMBL/GenBank/DDBJ whole genome shotgun (WGS) entry which is preliminary data.</text>
</comment>
<name>A0AAP0JU34_9MAGN</name>
<evidence type="ECO:0000313" key="2">
    <source>
        <dbReference type="EMBL" id="KAK9140263.1"/>
    </source>
</evidence>
<accession>A0AAP0JU34</accession>
<organism evidence="2 3">
    <name type="scientific">Stephania cephalantha</name>
    <dbReference type="NCBI Taxonomy" id="152367"/>
    <lineage>
        <taxon>Eukaryota</taxon>
        <taxon>Viridiplantae</taxon>
        <taxon>Streptophyta</taxon>
        <taxon>Embryophyta</taxon>
        <taxon>Tracheophyta</taxon>
        <taxon>Spermatophyta</taxon>
        <taxon>Magnoliopsida</taxon>
        <taxon>Ranunculales</taxon>
        <taxon>Menispermaceae</taxon>
        <taxon>Menispermoideae</taxon>
        <taxon>Cissampelideae</taxon>
        <taxon>Stephania</taxon>
    </lineage>
</organism>
<dbReference type="EMBL" id="JBBNAG010000004">
    <property type="protein sequence ID" value="KAK9140263.1"/>
    <property type="molecule type" value="Genomic_DNA"/>
</dbReference>
<evidence type="ECO:0000256" key="1">
    <source>
        <dbReference type="SAM" id="MobiDB-lite"/>
    </source>
</evidence>
<feature type="region of interest" description="Disordered" evidence="1">
    <location>
        <begin position="130"/>
        <end position="163"/>
    </location>
</feature>
<dbReference type="AlphaFoldDB" id="A0AAP0JU34"/>
<evidence type="ECO:0000313" key="3">
    <source>
        <dbReference type="Proteomes" id="UP001419268"/>
    </source>
</evidence>